<accession>A0ABS6A4U1</accession>
<gene>
    <name evidence="1" type="ORF">KO508_04060</name>
</gene>
<dbReference type="EMBL" id="JAHKPV010000001">
    <property type="protein sequence ID" value="MBU2873176.1"/>
    <property type="molecule type" value="Genomic_DNA"/>
</dbReference>
<evidence type="ECO:0000313" key="1">
    <source>
        <dbReference type="EMBL" id="MBU2873176.1"/>
    </source>
</evidence>
<dbReference type="RefSeq" id="WP_216007024.1">
    <property type="nucleotide sequence ID" value="NZ_JAHKPV010000001.1"/>
</dbReference>
<dbReference type="CDD" id="cd02968">
    <property type="entry name" value="SCO"/>
    <property type="match status" value="1"/>
</dbReference>
<dbReference type="InterPro" id="IPR003782">
    <property type="entry name" value="SCO1/SenC"/>
</dbReference>
<evidence type="ECO:0000313" key="2">
    <source>
        <dbReference type="Proteomes" id="UP000753376"/>
    </source>
</evidence>
<dbReference type="Proteomes" id="UP000753376">
    <property type="component" value="Unassembled WGS sequence"/>
</dbReference>
<organism evidence="1 2">
    <name type="scientific">Marinobacter salexigens</name>
    <dbReference type="NCBI Taxonomy" id="1925763"/>
    <lineage>
        <taxon>Bacteria</taxon>
        <taxon>Pseudomonadati</taxon>
        <taxon>Pseudomonadota</taxon>
        <taxon>Gammaproteobacteria</taxon>
        <taxon>Pseudomonadales</taxon>
        <taxon>Marinobacteraceae</taxon>
        <taxon>Marinobacter</taxon>
    </lineage>
</organism>
<keyword evidence="2" id="KW-1185">Reference proteome</keyword>
<comment type="caution">
    <text evidence="1">The sequence shown here is derived from an EMBL/GenBank/DDBJ whole genome shotgun (WGS) entry which is preliminary data.</text>
</comment>
<protein>
    <submittedName>
        <fullName evidence="1">SCO family protein</fullName>
    </submittedName>
</protein>
<reference evidence="1 2" key="1">
    <citation type="submission" date="2021-05" db="EMBL/GenBank/DDBJ databases">
        <title>Draft genomes of bacteria isolated from model marine particles.</title>
        <authorList>
            <person name="Datta M.S."/>
            <person name="Schwartzman J.A."/>
            <person name="Enke T.N."/>
            <person name="Saavedra J."/>
            <person name="Cermak N."/>
            <person name="Cordero O.X."/>
        </authorList>
    </citation>
    <scope>NUCLEOTIDE SEQUENCE [LARGE SCALE GENOMIC DNA]</scope>
    <source>
        <strain evidence="1 2">D2M19</strain>
    </source>
</reference>
<dbReference type="Pfam" id="PF02630">
    <property type="entry name" value="SCO1-SenC"/>
    <property type="match status" value="1"/>
</dbReference>
<name>A0ABS6A4U1_9GAMM</name>
<sequence>MKPASVILILAALVLAAVLPFFQGLSSEWGGTSGYYGYKTDVPVPPLPGAGVPKKGLNVVFFGYRSCGTVCPLQLINLKALHDQWRDRPVNFVFVTLDPENDSQRELNRVMVALGKNFRAVRPTDFRQAQALADRYGDFAAREGAVTGEINHGARLYVVTEGNRRQLLYASPELDLARVNDDLARLMELDRS</sequence>
<proteinExistence type="predicted"/>